<reference evidence="2" key="1">
    <citation type="journal article" date="2019" name="Int. J. Syst. Evol. Microbiol.">
        <title>The Global Catalogue of Microorganisms (GCM) 10K type strain sequencing project: providing services to taxonomists for standard genome sequencing and annotation.</title>
        <authorList>
            <consortium name="The Broad Institute Genomics Platform"/>
            <consortium name="The Broad Institute Genome Sequencing Center for Infectious Disease"/>
            <person name="Wu L."/>
            <person name="Ma J."/>
        </authorList>
    </citation>
    <scope>NUCLEOTIDE SEQUENCE [LARGE SCALE GENOMIC DNA]</scope>
    <source>
        <strain evidence="2">CCM 7526</strain>
    </source>
</reference>
<dbReference type="RefSeq" id="WP_317791737.1">
    <property type="nucleotide sequence ID" value="NZ_AP028461.1"/>
</dbReference>
<accession>A0ABW4A2H3</accession>
<organism evidence="1 2">
    <name type="scientific">Actinoplanes sichuanensis</name>
    <dbReference type="NCBI Taxonomy" id="512349"/>
    <lineage>
        <taxon>Bacteria</taxon>
        <taxon>Bacillati</taxon>
        <taxon>Actinomycetota</taxon>
        <taxon>Actinomycetes</taxon>
        <taxon>Micromonosporales</taxon>
        <taxon>Micromonosporaceae</taxon>
        <taxon>Actinoplanes</taxon>
    </lineage>
</organism>
<dbReference type="Proteomes" id="UP001597183">
    <property type="component" value="Unassembled WGS sequence"/>
</dbReference>
<comment type="caution">
    <text evidence="1">The sequence shown here is derived from an EMBL/GenBank/DDBJ whole genome shotgun (WGS) entry which is preliminary data.</text>
</comment>
<name>A0ABW4A2H3_9ACTN</name>
<protein>
    <submittedName>
        <fullName evidence="1">Uncharacterized protein</fullName>
    </submittedName>
</protein>
<evidence type="ECO:0000313" key="1">
    <source>
        <dbReference type="EMBL" id="MFD1364317.1"/>
    </source>
</evidence>
<gene>
    <name evidence="1" type="ORF">ACFQ5G_03050</name>
</gene>
<evidence type="ECO:0000313" key="2">
    <source>
        <dbReference type="Proteomes" id="UP001597183"/>
    </source>
</evidence>
<proteinExistence type="predicted"/>
<dbReference type="EMBL" id="JBHTMK010000005">
    <property type="protein sequence ID" value="MFD1364317.1"/>
    <property type="molecule type" value="Genomic_DNA"/>
</dbReference>
<keyword evidence="2" id="KW-1185">Reference proteome</keyword>
<sequence length="130" mass="14499">MPLDDAIRKAAAAAAGDAEKQRTKAVFQANRLPQDVASITALLREAVQGFEHAGVKPTHVLRRHGQLREGLGYQGPLQKLWFKIDPPVARFEKIMHGWDVDRYFLASDGTLYSFYGESRYRVPSPLPPPG</sequence>